<keyword evidence="3" id="KW-1185">Reference proteome</keyword>
<name>A0A4P6YRN1_9LACO</name>
<sequence>MKKFMKILMVSTMLMGSIVPLAEINSIEASQTQQIRSDKIGHKYKTFPKSMRGTWYATSNGETQKMKITAKTMIRYNWLGKGKHEVSKISVKQTYGKFGVTKADKCMVLAGYYATEGVWYVPATIKVKTKHGSKKVRALLSPYMGPATVYVHSKKTSKKAPHISSDKAFNIGKRANKHLLK</sequence>
<proteinExistence type="predicted"/>
<dbReference type="EMBL" id="CP037940">
    <property type="protein sequence ID" value="QBO35318.1"/>
    <property type="molecule type" value="Genomic_DNA"/>
</dbReference>
<dbReference type="Proteomes" id="UP000292886">
    <property type="component" value="Chromosome"/>
</dbReference>
<feature type="signal peptide" evidence="1">
    <location>
        <begin position="1"/>
        <end position="22"/>
    </location>
</feature>
<dbReference type="KEGG" id="wei:EQG49_01980"/>
<feature type="chain" id="PRO_5038720968" evidence="1">
    <location>
        <begin position="23"/>
        <end position="181"/>
    </location>
</feature>
<keyword evidence="1" id="KW-0732">Signal</keyword>
<evidence type="ECO:0000313" key="3">
    <source>
        <dbReference type="Proteomes" id="UP000292886"/>
    </source>
</evidence>
<gene>
    <name evidence="2" type="ORF">EQG49_01980</name>
</gene>
<dbReference type="AlphaFoldDB" id="A0A4P6YRN1"/>
<dbReference type="RefSeq" id="WP_133362398.1">
    <property type="nucleotide sequence ID" value="NZ_CP037940.1"/>
</dbReference>
<protein>
    <submittedName>
        <fullName evidence="2">Uncharacterized protein</fullName>
    </submittedName>
</protein>
<evidence type="ECO:0000256" key="1">
    <source>
        <dbReference type="SAM" id="SignalP"/>
    </source>
</evidence>
<dbReference type="OrthoDB" id="2293239at2"/>
<evidence type="ECO:0000313" key="2">
    <source>
        <dbReference type="EMBL" id="QBO35318.1"/>
    </source>
</evidence>
<organism evidence="2 3">
    <name type="scientific">Periweissella cryptocerci</name>
    <dbReference type="NCBI Taxonomy" id="2506420"/>
    <lineage>
        <taxon>Bacteria</taxon>
        <taxon>Bacillati</taxon>
        <taxon>Bacillota</taxon>
        <taxon>Bacilli</taxon>
        <taxon>Lactobacillales</taxon>
        <taxon>Lactobacillaceae</taxon>
        <taxon>Periweissella</taxon>
    </lineage>
</organism>
<reference evidence="3" key="1">
    <citation type="submission" date="2019-03" db="EMBL/GenBank/DDBJ databases">
        <title>Weissella sp. 26KH-42 Genome sequencing.</title>
        <authorList>
            <person name="Heo J."/>
            <person name="Kim S.-J."/>
            <person name="Kim J.-S."/>
            <person name="Hong S.-B."/>
            <person name="Kwon S.-W."/>
        </authorList>
    </citation>
    <scope>NUCLEOTIDE SEQUENCE [LARGE SCALE GENOMIC DNA]</scope>
    <source>
        <strain evidence="3">26KH-42</strain>
    </source>
</reference>
<accession>A0A4P6YRN1</accession>